<evidence type="ECO:0000256" key="1">
    <source>
        <dbReference type="SAM" id="MobiDB-lite"/>
    </source>
</evidence>
<keyword evidence="2" id="KW-0472">Membrane</keyword>
<feature type="transmembrane region" description="Helical" evidence="2">
    <location>
        <begin position="15"/>
        <end position="36"/>
    </location>
</feature>
<dbReference type="RefSeq" id="WP_307002297.1">
    <property type="nucleotide sequence ID" value="NZ_JAUTBK010000002.1"/>
</dbReference>
<keyword evidence="2" id="KW-0812">Transmembrane</keyword>
<keyword evidence="2" id="KW-1133">Transmembrane helix</keyword>
<evidence type="ECO:0000313" key="4">
    <source>
        <dbReference type="Proteomes" id="UP001233360"/>
    </source>
</evidence>
<dbReference type="Proteomes" id="UP001233360">
    <property type="component" value="Unassembled WGS sequence"/>
</dbReference>
<feature type="region of interest" description="Disordered" evidence="1">
    <location>
        <begin position="44"/>
        <end position="66"/>
    </location>
</feature>
<organism evidence="3 4">
    <name type="scientific">Acinetobacter baylyi</name>
    <dbReference type="NCBI Taxonomy" id="202950"/>
    <lineage>
        <taxon>Bacteria</taxon>
        <taxon>Pseudomonadati</taxon>
        <taxon>Pseudomonadota</taxon>
        <taxon>Gammaproteobacteria</taxon>
        <taxon>Moraxellales</taxon>
        <taxon>Moraxellaceae</taxon>
        <taxon>Acinetobacter</taxon>
    </lineage>
</organism>
<reference evidence="3 4" key="1">
    <citation type="submission" date="2023-07" db="EMBL/GenBank/DDBJ databases">
        <title>Functional and genomic diversity of the sorghum phyllosphere microbiome.</title>
        <authorList>
            <person name="Shade A."/>
        </authorList>
    </citation>
    <scope>NUCLEOTIDE SEQUENCE [LARGE SCALE GENOMIC DNA]</scope>
    <source>
        <strain evidence="3 4">SORGH_AS_0887</strain>
    </source>
</reference>
<gene>
    <name evidence="3" type="ORF">QE380_000862</name>
</gene>
<comment type="caution">
    <text evidence="3">The sequence shown here is derived from an EMBL/GenBank/DDBJ whole genome shotgun (WGS) entry which is preliminary data.</text>
</comment>
<name>A0ABU0UTR0_ACIBI</name>
<accession>A0ABU0UTR0</accession>
<dbReference type="EMBL" id="JAUTBK010000002">
    <property type="protein sequence ID" value="MDQ1207939.1"/>
    <property type="molecule type" value="Genomic_DNA"/>
</dbReference>
<proteinExistence type="predicted"/>
<sequence>MNTNQTISKKKQVPWLLMGLGLLIPIAIITLAFLAAKSDAENQKRYKQQHEEIAQRHAQKKQSDSQ</sequence>
<protein>
    <submittedName>
        <fullName evidence="3">Uncharacterized protein</fullName>
    </submittedName>
</protein>
<keyword evidence="4" id="KW-1185">Reference proteome</keyword>
<evidence type="ECO:0000256" key="2">
    <source>
        <dbReference type="SAM" id="Phobius"/>
    </source>
</evidence>
<evidence type="ECO:0000313" key="3">
    <source>
        <dbReference type="EMBL" id="MDQ1207939.1"/>
    </source>
</evidence>